<feature type="transmembrane region" description="Helical" evidence="1">
    <location>
        <begin position="38"/>
        <end position="59"/>
    </location>
</feature>
<protein>
    <submittedName>
        <fullName evidence="2">Uncharacterized protein</fullName>
    </submittedName>
</protein>
<organism evidence="2 3">
    <name type="scientific">Hoeflea phototrophica (strain DSM 17068 / NCIMB 14078 / DFL-43)</name>
    <dbReference type="NCBI Taxonomy" id="411684"/>
    <lineage>
        <taxon>Bacteria</taxon>
        <taxon>Pseudomonadati</taxon>
        <taxon>Pseudomonadota</taxon>
        <taxon>Alphaproteobacteria</taxon>
        <taxon>Hyphomicrobiales</taxon>
        <taxon>Rhizobiaceae</taxon>
        <taxon>Hoeflea</taxon>
    </lineage>
</organism>
<evidence type="ECO:0000313" key="2">
    <source>
        <dbReference type="EMBL" id="EDQ33748.1"/>
    </source>
</evidence>
<accession>A9D3U8</accession>
<keyword evidence="1" id="KW-0812">Transmembrane</keyword>
<evidence type="ECO:0000256" key="1">
    <source>
        <dbReference type="SAM" id="Phobius"/>
    </source>
</evidence>
<gene>
    <name evidence="2" type="ORF">HPDFL43_04825</name>
</gene>
<dbReference type="eggNOG" id="ENOG50334RK">
    <property type="taxonomic scope" value="Bacteria"/>
</dbReference>
<reference evidence="2 3" key="1">
    <citation type="submission" date="2007-10" db="EMBL/GenBank/DDBJ databases">
        <authorList>
            <person name="Wagner-Dobler I."/>
            <person name="Ferriera S."/>
            <person name="Johnson J."/>
            <person name="Kravitz S."/>
            <person name="Beeson K."/>
            <person name="Sutton G."/>
            <person name="Rogers Y.-H."/>
            <person name="Friedman R."/>
            <person name="Frazier M."/>
            <person name="Venter J.C."/>
        </authorList>
    </citation>
    <scope>NUCLEOTIDE SEQUENCE [LARGE SCALE GENOMIC DNA]</scope>
    <source>
        <strain evidence="2 3">DFL-43</strain>
    </source>
</reference>
<comment type="caution">
    <text evidence="2">The sequence shown here is derived from an EMBL/GenBank/DDBJ whole genome shotgun (WGS) entry which is preliminary data.</text>
</comment>
<keyword evidence="3" id="KW-1185">Reference proteome</keyword>
<dbReference type="EMBL" id="ABIA03000002">
    <property type="protein sequence ID" value="EDQ33748.1"/>
    <property type="molecule type" value="Genomic_DNA"/>
</dbReference>
<dbReference type="HOGENOM" id="CLU_2036319_0_0_5"/>
<evidence type="ECO:0000313" key="3">
    <source>
        <dbReference type="Proteomes" id="UP000004291"/>
    </source>
</evidence>
<keyword evidence="1" id="KW-1133">Transmembrane helix</keyword>
<dbReference type="AlphaFoldDB" id="A9D3U8"/>
<keyword evidence="1" id="KW-0472">Membrane</keyword>
<dbReference type="Proteomes" id="UP000004291">
    <property type="component" value="Chromosome"/>
</dbReference>
<feature type="transmembrane region" description="Helical" evidence="1">
    <location>
        <begin position="71"/>
        <end position="89"/>
    </location>
</feature>
<name>A9D3U8_HOEPD</name>
<sequence length="131" mass="13295">MTTTDRLPAAALAALIILQSVMLAALYAGVAPHPPAAIAPFAIAPFLGVALSVAAAALILGAGSSGAGRGLGLFAALLALLSFGPQKYFDPQFALIWPAVIAGQLASLVLIANMFAPRFIARATLPEETRT</sequence>
<proteinExistence type="predicted"/>
<dbReference type="RefSeq" id="WP_007196754.1">
    <property type="nucleotide sequence ID" value="NZ_CM002917.1"/>
</dbReference>
<reference evidence="2 3" key="2">
    <citation type="submission" date="2012-06" db="EMBL/GenBank/DDBJ databases">
        <authorList>
            <person name="Fiebig A."/>
        </authorList>
    </citation>
    <scope>NUCLEOTIDE SEQUENCE [LARGE SCALE GENOMIC DNA]</scope>
    <source>
        <strain evidence="2 3">DFL-43</strain>
    </source>
</reference>
<dbReference type="STRING" id="411684.HPDFL43_04825"/>
<feature type="transmembrane region" description="Helical" evidence="1">
    <location>
        <begin position="95"/>
        <end position="116"/>
    </location>
</feature>